<evidence type="ECO:0000256" key="9">
    <source>
        <dbReference type="ARBA" id="ARBA00025634"/>
    </source>
</evidence>
<evidence type="ECO:0000259" key="13">
    <source>
        <dbReference type="Pfam" id="PF00425"/>
    </source>
</evidence>
<evidence type="ECO:0000313" key="16">
    <source>
        <dbReference type="Proteomes" id="UP000503297"/>
    </source>
</evidence>
<dbReference type="InterPro" id="IPR005802">
    <property type="entry name" value="ADC_synth_comp_1"/>
</dbReference>
<dbReference type="GO" id="GO:0046872">
    <property type="term" value="F:metal ion binding"/>
    <property type="evidence" value="ECO:0007669"/>
    <property type="project" value="UniProtKB-KW"/>
</dbReference>
<protein>
    <recommendedName>
        <fullName evidence="4">Anthranilate synthase component 1</fullName>
        <ecNumber evidence="3">2.6.1.85</ecNumber>
    </recommendedName>
</protein>
<dbReference type="Pfam" id="PF00425">
    <property type="entry name" value="Chorismate_bind"/>
    <property type="match status" value="1"/>
</dbReference>
<dbReference type="AlphaFoldDB" id="A0A6M8IYI1"/>
<evidence type="ECO:0000256" key="7">
    <source>
        <dbReference type="ARBA" id="ARBA00022842"/>
    </source>
</evidence>
<dbReference type="PANTHER" id="PTHR11236:SF48">
    <property type="entry name" value="ISOCHORISMATE SYNTHASE MENF"/>
    <property type="match status" value="1"/>
</dbReference>
<dbReference type="InterPro" id="IPR006805">
    <property type="entry name" value="Anth_synth_I_N"/>
</dbReference>
<evidence type="ECO:0000256" key="6">
    <source>
        <dbReference type="ARBA" id="ARBA00022723"/>
    </source>
</evidence>
<feature type="compositionally biased region" description="Low complexity" evidence="11">
    <location>
        <begin position="66"/>
        <end position="93"/>
    </location>
</feature>
<evidence type="ECO:0000256" key="5">
    <source>
        <dbReference type="ARBA" id="ARBA00022679"/>
    </source>
</evidence>
<keyword evidence="8" id="KW-0456">Lyase</keyword>
<evidence type="ECO:0000259" key="12">
    <source>
        <dbReference type="Pfam" id="PF00117"/>
    </source>
</evidence>
<evidence type="ECO:0000256" key="10">
    <source>
        <dbReference type="ARBA" id="ARBA00047683"/>
    </source>
</evidence>
<dbReference type="PRINTS" id="PR00095">
    <property type="entry name" value="ANTSNTHASEI"/>
</dbReference>
<organism evidence="15 16">
    <name type="scientific">Berryella wangjianweii</name>
    <dbReference type="NCBI Taxonomy" id="2734634"/>
    <lineage>
        <taxon>Bacteria</taxon>
        <taxon>Bacillati</taxon>
        <taxon>Actinomycetota</taxon>
        <taxon>Coriobacteriia</taxon>
        <taxon>Eggerthellales</taxon>
        <taxon>Eggerthellaceae</taxon>
        <taxon>Berryella</taxon>
    </lineage>
</organism>
<keyword evidence="7" id="KW-0460">Magnesium</keyword>
<dbReference type="GO" id="GO:0000162">
    <property type="term" value="P:L-tryptophan biosynthetic process"/>
    <property type="evidence" value="ECO:0007669"/>
    <property type="project" value="TreeGrafter"/>
</dbReference>
<evidence type="ECO:0000256" key="8">
    <source>
        <dbReference type="ARBA" id="ARBA00023239"/>
    </source>
</evidence>
<dbReference type="GO" id="GO:0046820">
    <property type="term" value="F:4-amino-4-deoxychorismate synthase activity"/>
    <property type="evidence" value="ECO:0007669"/>
    <property type="project" value="UniProtKB-EC"/>
</dbReference>
<dbReference type="Proteomes" id="UP000503297">
    <property type="component" value="Chromosome"/>
</dbReference>
<evidence type="ECO:0000256" key="3">
    <source>
        <dbReference type="ARBA" id="ARBA00013139"/>
    </source>
</evidence>
<name>A0A6M8IYI1_9ACTN</name>
<keyword evidence="5 15" id="KW-0808">Transferase</keyword>
<accession>A0A6M8IYI1</accession>
<gene>
    <name evidence="15" type="primary">pabB</name>
    <name evidence="15" type="ORF">HLV38_02360</name>
</gene>
<feature type="domain" description="Glutamine amidotransferase" evidence="12">
    <location>
        <begin position="1"/>
        <end position="34"/>
    </location>
</feature>
<dbReference type="Gene3D" id="3.40.50.880">
    <property type="match status" value="1"/>
</dbReference>
<feature type="domain" description="Anthranilate synthase component I N-terminal" evidence="14">
    <location>
        <begin position="116"/>
        <end position="241"/>
    </location>
</feature>
<comment type="catalytic activity">
    <reaction evidence="10">
        <text>chorismate + L-glutamine = anthranilate + pyruvate + L-glutamate + H(+)</text>
        <dbReference type="Rhea" id="RHEA:21732"/>
        <dbReference type="ChEBI" id="CHEBI:15361"/>
        <dbReference type="ChEBI" id="CHEBI:15378"/>
        <dbReference type="ChEBI" id="CHEBI:16567"/>
        <dbReference type="ChEBI" id="CHEBI:29748"/>
        <dbReference type="ChEBI" id="CHEBI:29985"/>
        <dbReference type="ChEBI" id="CHEBI:58359"/>
        <dbReference type="EC" id="4.1.3.27"/>
    </reaction>
</comment>
<dbReference type="NCBIfam" id="TIGR00553">
    <property type="entry name" value="pabB"/>
    <property type="match status" value="1"/>
</dbReference>
<keyword evidence="15" id="KW-0032">Aminotransferase</keyword>
<evidence type="ECO:0000256" key="2">
    <source>
        <dbReference type="ARBA" id="ARBA00011575"/>
    </source>
</evidence>
<comment type="subunit">
    <text evidence="2">Heterotetramer consisting of two non-identical subunits: a beta subunit (TrpG) and a large alpha subunit (TrpE).</text>
</comment>
<dbReference type="InterPro" id="IPR017926">
    <property type="entry name" value="GATASE"/>
</dbReference>
<dbReference type="KEGG" id="bwa:HLV38_02360"/>
<evidence type="ECO:0000313" key="15">
    <source>
        <dbReference type="EMBL" id="QKF07985.1"/>
    </source>
</evidence>
<dbReference type="InterPro" id="IPR005801">
    <property type="entry name" value="ADC_synthase"/>
</dbReference>
<evidence type="ECO:0000256" key="4">
    <source>
        <dbReference type="ARBA" id="ARBA00020653"/>
    </source>
</evidence>
<dbReference type="InterPro" id="IPR019999">
    <property type="entry name" value="Anth_synth_I-like"/>
</dbReference>
<dbReference type="GO" id="GO:0004049">
    <property type="term" value="F:anthranilate synthase activity"/>
    <property type="evidence" value="ECO:0007669"/>
    <property type="project" value="UniProtKB-EC"/>
</dbReference>
<evidence type="ECO:0000256" key="11">
    <source>
        <dbReference type="SAM" id="MobiDB-lite"/>
    </source>
</evidence>
<keyword evidence="16" id="KW-1185">Reference proteome</keyword>
<dbReference type="Pfam" id="PF00117">
    <property type="entry name" value="GATase"/>
    <property type="match status" value="1"/>
</dbReference>
<evidence type="ECO:0000256" key="1">
    <source>
        <dbReference type="ARBA" id="ARBA00001946"/>
    </source>
</evidence>
<comment type="function">
    <text evidence="9">Part of a heterotetrameric complex that catalyzes the two-step biosynthesis of anthranilate, an intermediate in the biosynthesis of L-tryptophan. In the first step, the glutamine-binding beta subunit (TrpG) of anthranilate synthase (AS) provides the glutamine amidotransferase activity which generates ammonia as a substrate that, along with chorismate, is used in the second step, catalyzed by the large alpha subunit of AS (TrpE) to produce anthranilate. In the absence of TrpG, TrpE can synthesize anthranilate directly from chorismate and high concentrations of ammonia.</text>
</comment>
<feature type="domain" description="Chorismate-utilising enzyme C-terminal" evidence="13">
    <location>
        <begin position="290"/>
        <end position="542"/>
    </location>
</feature>
<dbReference type="Gene3D" id="3.60.120.10">
    <property type="entry name" value="Anthranilate synthase"/>
    <property type="match status" value="1"/>
</dbReference>
<dbReference type="InterPro" id="IPR015890">
    <property type="entry name" value="Chorismate_C"/>
</dbReference>
<dbReference type="SUPFAM" id="SSF52317">
    <property type="entry name" value="Class I glutamine amidotransferase-like"/>
    <property type="match status" value="1"/>
</dbReference>
<dbReference type="PANTHER" id="PTHR11236">
    <property type="entry name" value="AMINOBENZOATE/ANTHRANILATE SYNTHASE"/>
    <property type="match status" value="1"/>
</dbReference>
<dbReference type="PROSITE" id="PS51273">
    <property type="entry name" value="GATASE_TYPE_1"/>
    <property type="match status" value="1"/>
</dbReference>
<dbReference type="EMBL" id="CP053716">
    <property type="protein sequence ID" value="QKF07985.1"/>
    <property type="molecule type" value="Genomic_DNA"/>
</dbReference>
<comment type="cofactor">
    <cofactor evidence="1">
        <name>Mg(2+)</name>
        <dbReference type="ChEBI" id="CHEBI:18420"/>
    </cofactor>
</comment>
<reference evidence="16" key="1">
    <citation type="submission" date="2020-05" db="EMBL/GenBank/DDBJ databases">
        <title>Novel species in genus Nocardioides.</title>
        <authorList>
            <person name="Zhang G."/>
        </authorList>
    </citation>
    <scope>NUCLEOTIDE SEQUENCE [LARGE SCALE GENOMIC DNA]</scope>
    <source>
        <strain evidence="16">zg-1050</strain>
    </source>
</reference>
<keyword evidence="6" id="KW-0479">Metal-binding</keyword>
<evidence type="ECO:0000259" key="14">
    <source>
        <dbReference type="Pfam" id="PF04715"/>
    </source>
</evidence>
<dbReference type="InterPro" id="IPR029062">
    <property type="entry name" value="Class_I_gatase-like"/>
</dbReference>
<dbReference type="Pfam" id="PF04715">
    <property type="entry name" value="Anth_synt_I_N"/>
    <property type="match status" value="1"/>
</dbReference>
<proteinExistence type="predicted"/>
<dbReference type="GO" id="GO:0009396">
    <property type="term" value="P:folic acid-containing compound biosynthetic process"/>
    <property type="evidence" value="ECO:0007669"/>
    <property type="project" value="InterPro"/>
</dbReference>
<dbReference type="EC" id="2.6.1.85" evidence="3"/>
<sequence length="564" mass="60976">MALRHLILPLFGVQFHPEALLTEHGCALLAAFLTACDATRAQRAAAREQGASPLPRKPRATQSNDARAASTPQTAAASAAGAAPPAGNAGVATIPQRRAHRTLVEPLAESKPLSWVFELVHHTDQAVFLDSAQQGPLGRHSVVGLLPSLCLEARNGMAYRNGRRIAGSFEDALDRALAERAEENPTDLPLIAGAIGFVSYDHGRGYEQLSSRHAARTPMPDARFTFYELLVVEDHATGQLWACAQEDPADPLRARRLVEYAQNLVSRAVSPPVPARTATQAAFRADLGRAGYEDAVGQLIEHIRQGRTYIANLSRRLEVREGPAPYDAYRYLRTHSPAPFAAYLNGGSWHVACASMERFLQVRGGRVVTRPIKGTRPRGSCPQEDADMRRELETSAKELSELLMVVDLERNDLCRVCEPGSAQVPAHAVTEAYATVFHLVSTVEGRLRAGMGAGALLRATFPGGSITGAPKVETMRIIDRLERSARGLYTGSIGYLACDGDIDLNIVIRTAVHEGDRWRIGVGGGITAQSEASFEYDETLVKARALLEALNAPGSAGWERGRRA</sequence>
<feature type="region of interest" description="Disordered" evidence="11">
    <location>
        <begin position="44"/>
        <end position="94"/>
    </location>
</feature>
<dbReference type="SUPFAM" id="SSF56322">
    <property type="entry name" value="ADC synthase"/>
    <property type="match status" value="1"/>
</dbReference>